<comment type="subcellular location">
    <subcellularLocation>
        <location evidence="1">Mitochondrion membrane</location>
    </subcellularLocation>
</comment>
<dbReference type="Gene3D" id="6.10.140.1320">
    <property type="match status" value="1"/>
</dbReference>
<feature type="domain" description="HIG1" evidence="7">
    <location>
        <begin position="9"/>
        <end position="100"/>
    </location>
</feature>
<dbReference type="PANTHER" id="PTHR12297">
    <property type="entry name" value="HYPOXIA-INDUCBILE GENE 1 HIG1 -RELATED"/>
    <property type="match status" value="1"/>
</dbReference>
<dbReference type="OrthoDB" id="6604018at2759"/>
<keyword evidence="9" id="KW-1185">Reference proteome</keyword>
<evidence type="ECO:0000256" key="6">
    <source>
        <dbReference type="SAM" id="Phobius"/>
    </source>
</evidence>
<keyword evidence="2 6" id="KW-0812">Transmembrane</keyword>
<name>A0A0C9XZN9_9AGAR</name>
<gene>
    <name evidence="8" type="ORF">K443DRAFT_673702</name>
</gene>
<keyword evidence="5 6" id="KW-0472">Membrane</keyword>
<evidence type="ECO:0000313" key="9">
    <source>
        <dbReference type="Proteomes" id="UP000054477"/>
    </source>
</evidence>
<dbReference type="InterPro" id="IPR007667">
    <property type="entry name" value="Hypoxia_induced_domain"/>
</dbReference>
<feature type="transmembrane region" description="Helical" evidence="6">
    <location>
        <begin position="66"/>
        <end position="85"/>
    </location>
</feature>
<dbReference type="InterPro" id="IPR050355">
    <property type="entry name" value="RCF1"/>
</dbReference>
<evidence type="ECO:0000256" key="3">
    <source>
        <dbReference type="ARBA" id="ARBA00022989"/>
    </source>
</evidence>
<protein>
    <recommendedName>
        <fullName evidence="7">HIG1 domain-containing protein</fullName>
    </recommendedName>
</protein>
<evidence type="ECO:0000256" key="5">
    <source>
        <dbReference type="ARBA" id="ARBA00023136"/>
    </source>
</evidence>
<dbReference type="GO" id="GO:0097250">
    <property type="term" value="P:mitochondrial respirasome assembly"/>
    <property type="evidence" value="ECO:0007669"/>
    <property type="project" value="TreeGrafter"/>
</dbReference>
<accession>A0A0C9XZN9</accession>
<evidence type="ECO:0000256" key="1">
    <source>
        <dbReference type="ARBA" id="ARBA00004325"/>
    </source>
</evidence>
<evidence type="ECO:0000256" key="4">
    <source>
        <dbReference type="ARBA" id="ARBA00023128"/>
    </source>
</evidence>
<proteinExistence type="predicted"/>
<evidence type="ECO:0000313" key="8">
    <source>
        <dbReference type="EMBL" id="KIK07144.1"/>
    </source>
</evidence>
<dbReference type="STRING" id="1095629.A0A0C9XZN9"/>
<dbReference type="PROSITE" id="PS51503">
    <property type="entry name" value="HIG1"/>
    <property type="match status" value="1"/>
</dbReference>
<feature type="transmembrane region" description="Helical" evidence="6">
    <location>
        <begin position="37"/>
        <end position="54"/>
    </location>
</feature>
<keyword evidence="3 6" id="KW-1133">Transmembrane helix</keyword>
<sequence length="204" mass="22164">MTSNTIAQSPSAVHIPIGQAYEGWTEKFSRKFKENPWVPIGCVATCGALVMSAVKMRAGKSTDMNYWLRARVVLQGVTIAALVAGSMSLQAQRKKVEEATGVTEETKKEKEKGEFESRLRGAQAAYEEEAALAGKIVKGPTVRKHMHPESGAQEREEETIERKAAAIAGRQHPHPVAPVGKSKNGGWWWGWWESGSGSGSKSSS</sequence>
<dbReference type="AlphaFoldDB" id="A0A0C9XZN9"/>
<organism evidence="8 9">
    <name type="scientific">Laccaria amethystina LaAM-08-1</name>
    <dbReference type="NCBI Taxonomy" id="1095629"/>
    <lineage>
        <taxon>Eukaryota</taxon>
        <taxon>Fungi</taxon>
        <taxon>Dikarya</taxon>
        <taxon>Basidiomycota</taxon>
        <taxon>Agaricomycotina</taxon>
        <taxon>Agaricomycetes</taxon>
        <taxon>Agaricomycetidae</taxon>
        <taxon>Agaricales</taxon>
        <taxon>Agaricineae</taxon>
        <taxon>Hydnangiaceae</taxon>
        <taxon>Laccaria</taxon>
    </lineage>
</organism>
<dbReference type="Proteomes" id="UP000054477">
    <property type="component" value="Unassembled WGS sequence"/>
</dbReference>
<reference evidence="8 9" key="1">
    <citation type="submission" date="2014-04" db="EMBL/GenBank/DDBJ databases">
        <authorList>
            <consortium name="DOE Joint Genome Institute"/>
            <person name="Kuo A."/>
            <person name="Kohler A."/>
            <person name="Nagy L.G."/>
            <person name="Floudas D."/>
            <person name="Copeland A."/>
            <person name="Barry K.W."/>
            <person name="Cichocki N."/>
            <person name="Veneault-Fourrey C."/>
            <person name="LaButti K."/>
            <person name="Lindquist E.A."/>
            <person name="Lipzen A."/>
            <person name="Lundell T."/>
            <person name="Morin E."/>
            <person name="Murat C."/>
            <person name="Sun H."/>
            <person name="Tunlid A."/>
            <person name="Henrissat B."/>
            <person name="Grigoriev I.V."/>
            <person name="Hibbett D.S."/>
            <person name="Martin F."/>
            <person name="Nordberg H.P."/>
            <person name="Cantor M.N."/>
            <person name="Hua S.X."/>
        </authorList>
    </citation>
    <scope>NUCLEOTIDE SEQUENCE [LARGE SCALE GENOMIC DNA]</scope>
    <source>
        <strain evidence="8 9">LaAM-08-1</strain>
    </source>
</reference>
<evidence type="ECO:0000259" key="7">
    <source>
        <dbReference type="PROSITE" id="PS51503"/>
    </source>
</evidence>
<evidence type="ECO:0000256" key="2">
    <source>
        <dbReference type="ARBA" id="ARBA00022692"/>
    </source>
</evidence>
<dbReference type="HOGENOM" id="CLU_087356_0_1_1"/>
<dbReference type="Pfam" id="PF04588">
    <property type="entry name" value="HIG_1_N"/>
    <property type="match status" value="1"/>
</dbReference>
<dbReference type="EMBL" id="KN838549">
    <property type="protein sequence ID" value="KIK07144.1"/>
    <property type="molecule type" value="Genomic_DNA"/>
</dbReference>
<dbReference type="GO" id="GO:0031966">
    <property type="term" value="C:mitochondrial membrane"/>
    <property type="evidence" value="ECO:0007669"/>
    <property type="project" value="UniProtKB-SubCell"/>
</dbReference>
<dbReference type="PANTHER" id="PTHR12297:SF3">
    <property type="entry name" value="HIG1 DOMAIN FAMILY MEMBER 1A"/>
    <property type="match status" value="1"/>
</dbReference>
<reference evidence="9" key="2">
    <citation type="submission" date="2015-01" db="EMBL/GenBank/DDBJ databases">
        <title>Evolutionary Origins and Diversification of the Mycorrhizal Mutualists.</title>
        <authorList>
            <consortium name="DOE Joint Genome Institute"/>
            <consortium name="Mycorrhizal Genomics Consortium"/>
            <person name="Kohler A."/>
            <person name="Kuo A."/>
            <person name="Nagy L.G."/>
            <person name="Floudas D."/>
            <person name="Copeland A."/>
            <person name="Barry K.W."/>
            <person name="Cichocki N."/>
            <person name="Veneault-Fourrey C."/>
            <person name="LaButti K."/>
            <person name="Lindquist E.A."/>
            <person name="Lipzen A."/>
            <person name="Lundell T."/>
            <person name="Morin E."/>
            <person name="Murat C."/>
            <person name="Riley R."/>
            <person name="Ohm R."/>
            <person name="Sun H."/>
            <person name="Tunlid A."/>
            <person name="Henrissat B."/>
            <person name="Grigoriev I.V."/>
            <person name="Hibbett D.S."/>
            <person name="Martin F."/>
        </authorList>
    </citation>
    <scope>NUCLEOTIDE SEQUENCE [LARGE SCALE GENOMIC DNA]</scope>
    <source>
        <strain evidence="9">LaAM-08-1</strain>
    </source>
</reference>
<keyword evidence="4" id="KW-0496">Mitochondrion</keyword>